<dbReference type="Pfam" id="PF02482">
    <property type="entry name" value="Ribosomal_S30AE"/>
    <property type="match status" value="1"/>
</dbReference>
<proteinExistence type="predicted"/>
<organism evidence="1 2">
    <name type="scientific">Pedobacter endophyticus</name>
    <dbReference type="NCBI Taxonomy" id="2789740"/>
    <lineage>
        <taxon>Bacteria</taxon>
        <taxon>Pseudomonadati</taxon>
        <taxon>Bacteroidota</taxon>
        <taxon>Sphingobacteriia</taxon>
        <taxon>Sphingobacteriales</taxon>
        <taxon>Sphingobacteriaceae</taxon>
        <taxon>Pedobacter</taxon>
    </lineage>
</organism>
<evidence type="ECO:0000313" key="1">
    <source>
        <dbReference type="EMBL" id="QPH40049.1"/>
    </source>
</evidence>
<dbReference type="InterPro" id="IPR003489">
    <property type="entry name" value="RHF/RaiA"/>
</dbReference>
<evidence type="ECO:0000313" key="2">
    <source>
        <dbReference type="Proteomes" id="UP000594759"/>
    </source>
</evidence>
<name>A0A7S9L062_9SPHI</name>
<protein>
    <submittedName>
        <fullName evidence="1">HPF/RaiA family ribosome-associated protein</fullName>
    </submittedName>
</protein>
<reference evidence="1 2" key="1">
    <citation type="submission" date="2020-11" db="EMBL/GenBank/DDBJ databases">
        <title>Pedobacter endophytica, an endophytic bacteria isolated form Carex pumila.</title>
        <authorList>
            <person name="Peng Y."/>
            <person name="Jiang L."/>
            <person name="Lee J."/>
        </authorList>
    </citation>
    <scope>NUCLEOTIDE SEQUENCE [LARGE SCALE GENOMIC DNA]</scope>
    <source>
        <strain evidence="1 2">JBR3-12</strain>
    </source>
</reference>
<gene>
    <name evidence="1" type="ORF">IZT61_01820</name>
</gene>
<dbReference type="KEGG" id="pex:IZT61_01820"/>
<sequence length="104" mass="11561">MTIQLNTDKNLTIHQEYDDKIQNQIKDALNRFSDLIMRLEVHLSDENGSKEGLEDKRCLLEARVAGKEPVAVTSFGANYDLAIAGALTKLKSAMETIAGKMKSH</sequence>
<dbReference type="SUPFAM" id="SSF69754">
    <property type="entry name" value="Ribosome binding protein Y (YfiA homologue)"/>
    <property type="match status" value="1"/>
</dbReference>
<dbReference type="Gene3D" id="3.30.160.100">
    <property type="entry name" value="Ribosome hibernation promotion factor-like"/>
    <property type="match status" value="1"/>
</dbReference>
<dbReference type="RefSeq" id="WP_196099506.1">
    <property type="nucleotide sequence ID" value="NZ_CP064939.1"/>
</dbReference>
<keyword evidence="2" id="KW-1185">Reference proteome</keyword>
<dbReference type="Proteomes" id="UP000594759">
    <property type="component" value="Chromosome"/>
</dbReference>
<accession>A0A7S9L062</accession>
<dbReference type="EMBL" id="CP064939">
    <property type="protein sequence ID" value="QPH40049.1"/>
    <property type="molecule type" value="Genomic_DNA"/>
</dbReference>
<dbReference type="InterPro" id="IPR036567">
    <property type="entry name" value="RHF-like"/>
</dbReference>
<dbReference type="AlphaFoldDB" id="A0A7S9L062"/>